<dbReference type="InterPro" id="IPR005880">
    <property type="entry name" value="Ribosomal_uL2_bac/org-type"/>
</dbReference>
<dbReference type="InterPro" id="IPR022666">
    <property type="entry name" value="Ribosomal_uL2_RNA-bd_dom"/>
</dbReference>
<dbReference type="InterPro" id="IPR014726">
    <property type="entry name" value="Ribosomal_uL2_dom3"/>
</dbReference>
<accession>A0A1F5I1J2</accession>
<dbReference type="AlphaFoldDB" id="A0A1F5I1J2"/>
<organism evidence="7 8">
    <name type="scientific">Candidatus Curtissbacteria bacterium RIFCSPLOWO2_01_FULL_42_26</name>
    <dbReference type="NCBI Taxonomy" id="1797729"/>
    <lineage>
        <taxon>Bacteria</taxon>
        <taxon>Candidatus Curtissiibacteriota</taxon>
    </lineage>
</organism>
<dbReference type="STRING" id="1797729.A3A60_01955"/>
<dbReference type="InterPro" id="IPR012340">
    <property type="entry name" value="NA-bd_OB-fold"/>
</dbReference>
<dbReference type="SMART" id="SM01382">
    <property type="entry name" value="Ribosomal_L2_C"/>
    <property type="match status" value="1"/>
</dbReference>
<dbReference type="Proteomes" id="UP000179227">
    <property type="component" value="Unassembled WGS sequence"/>
</dbReference>
<dbReference type="InterPro" id="IPR014722">
    <property type="entry name" value="Rib_uL2_dom2"/>
</dbReference>
<evidence type="ECO:0000256" key="4">
    <source>
        <dbReference type="ARBA" id="ARBA00035459"/>
    </source>
</evidence>
<feature type="domain" description="Large ribosomal subunit protein uL2 RNA-binding" evidence="6">
    <location>
        <begin position="42"/>
        <end position="117"/>
    </location>
</feature>
<reference evidence="7 8" key="1">
    <citation type="journal article" date="2016" name="Nat. Commun.">
        <title>Thousands of microbial genomes shed light on interconnected biogeochemical processes in an aquifer system.</title>
        <authorList>
            <person name="Anantharaman K."/>
            <person name="Brown C.T."/>
            <person name="Hug L.A."/>
            <person name="Sharon I."/>
            <person name="Castelle C.J."/>
            <person name="Probst A.J."/>
            <person name="Thomas B.C."/>
            <person name="Singh A."/>
            <person name="Wilkins M.J."/>
            <person name="Karaoz U."/>
            <person name="Brodie E.L."/>
            <person name="Williams K.H."/>
            <person name="Hubbard S.S."/>
            <person name="Banfield J.F."/>
        </authorList>
    </citation>
    <scope>NUCLEOTIDE SEQUENCE [LARGE SCALE GENOMIC DNA]</scope>
</reference>
<keyword evidence="2 7" id="KW-0689">Ribosomal protein</keyword>
<dbReference type="InterPro" id="IPR022669">
    <property type="entry name" value="Ribosomal_uL2_C"/>
</dbReference>
<dbReference type="Pfam" id="PF03947">
    <property type="entry name" value="Ribosomal_L2_C"/>
    <property type="match status" value="1"/>
</dbReference>
<name>A0A1F5I1J2_9BACT</name>
<dbReference type="Pfam" id="PF00181">
    <property type="entry name" value="Ribosomal_L2_N"/>
    <property type="match status" value="1"/>
</dbReference>
<feature type="domain" description="Large ribosomal subunit protein uL2 C-terminal" evidence="5">
    <location>
        <begin position="123"/>
        <end position="230"/>
    </location>
</feature>
<dbReference type="InterPro" id="IPR002171">
    <property type="entry name" value="Ribosomal_uL2"/>
</dbReference>
<dbReference type="FunFam" id="2.30.30.30:FF:000001">
    <property type="entry name" value="50S ribosomal protein L2"/>
    <property type="match status" value="1"/>
</dbReference>
<dbReference type="InterPro" id="IPR008991">
    <property type="entry name" value="Translation_prot_SH3-like_sf"/>
</dbReference>
<evidence type="ECO:0000256" key="1">
    <source>
        <dbReference type="ARBA" id="ARBA00005636"/>
    </source>
</evidence>
<evidence type="ECO:0000259" key="5">
    <source>
        <dbReference type="SMART" id="SM01382"/>
    </source>
</evidence>
<evidence type="ECO:0000313" key="8">
    <source>
        <dbReference type="Proteomes" id="UP000179227"/>
    </source>
</evidence>
<dbReference type="Gene3D" id="4.10.950.10">
    <property type="entry name" value="Ribosomal protein L2, domain 3"/>
    <property type="match status" value="1"/>
</dbReference>
<dbReference type="GO" id="GO:0003723">
    <property type="term" value="F:RNA binding"/>
    <property type="evidence" value="ECO:0007669"/>
    <property type="project" value="InterPro"/>
</dbReference>
<dbReference type="PIRSF" id="PIRSF002158">
    <property type="entry name" value="Ribosomal_L2"/>
    <property type="match status" value="1"/>
</dbReference>
<dbReference type="SUPFAM" id="SSF50249">
    <property type="entry name" value="Nucleic acid-binding proteins"/>
    <property type="match status" value="1"/>
</dbReference>
<dbReference type="Gene3D" id="2.30.30.30">
    <property type="match status" value="1"/>
</dbReference>
<comment type="caution">
    <text evidence="7">The sequence shown here is derived from an EMBL/GenBank/DDBJ whole genome shotgun (WGS) entry which is preliminary data.</text>
</comment>
<dbReference type="GO" id="GO:0015934">
    <property type="term" value="C:large ribosomal subunit"/>
    <property type="evidence" value="ECO:0007669"/>
    <property type="project" value="InterPro"/>
</dbReference>
<dbReference type="GO" id="GO:0002181">
    <property type="term" value="P:cytoplasmic translation"/>
    <property type="evidence" value="ECO:0007669"/>
    <property type="project" value="TreeGrafter"/>
</dbReference>
<evidence type="ECO:0000256" key="2">
    <source>
        <dbReference type="ARBA" id="ARBA00022980"/>
    </source>
</evidence>
<comment type="similarity">
    <text evidence="1">Belongs to the universal ribosomal protein uL2 family.</text>
</comment>
<dbReference type="PANTHER" id="PTHR13691:SF5">
    <property type="entry name" value="LARGE RIBOSOMAL SUBUNIT PROTEIN UL2M"/>
    <property type="match status" value="1"/>
</dbReference>
<gene>
    <name evidence="7" type="ORF">A3A60_01955</name>
</gene>
<dbReference type="EMBL" id="MFBS01000012">
    <property type="protein sequence ID" value="OGE10264.1"/>
    <property type="molecule type" value="Genomic_DNA"/>
</dbReference>
<dbReference type="GO" id="GO:0016740">
    <property type="term" value="F:transferase activity"/>
    <property type="evidence" value="ECO:0007669"/>
    <property type="project" value="InterPro"/>
</dbReference>
<dbReference type="Gene3D" id="2.40.50.140">
    <property type="entry name" value="Nucleic acid-binding proteins"/>
    <property type="match status" value="1"/>
</dbReference>
<dbReference type="GO" id="GO:0003735">
    <property type="term" value="F:structural constituent of ribosome"/>
    <property type="evidence" value="ECO:0007669"/>
    <property type="project" value="InterPro"/>
</dbReference>
<evidence type="ECO:0000259" key="6">
    <source>
        <dbReference type="SMART" id="SM01383"/>
    </source>
</evidence>
<dbReference type="PANTHER" id="PTHR13691">
    <property type="entry name" value="RIBOSOMAL PROTEIN L2"/>
    <property type="match status" value="1"/>
</dbReference>
<feature type="non-terminal residue" evidence="7">
    <location>
        <position position="230"/>
    </location>
</feature>
<proteinExistence type="inferred from homology"/>
<evidence type="ECO:0000313" key="7">
    <source>
        <dbReference type="EMBL" id="OGE10264.1"/>
    </source>
</evidence>
<sequence>MPIKSFKPLTPSQRFKSQLTFEEITKTKPEKTLMMHLIKNAGRANGKVTVSGRGGGAKRNLRFIDFRRDKRDIAATVAAIEYDPNRSANIALLHYEDGEKRYILSPESLKTGDTLMASEKTEIKAGNTMPLGNMPIGTQVHNVELIPGAGGQIVRSAGTSATVAAKEGEFVHLKLPSKEIRKVNKKCFATIGQIGNIDWKNISLGKAGRSRYLGRRPHVRGVAMDPASHP</sequence>
<evidence type="ECO:0000256" key="3">
    <source>
        <dbReference type="ARBA" id="ARBA00023274"/>
    </source>
</evidence>
<protein>
    <recommendedName>
        <fullName evidence="4">50S ribosomal protein L2</fullName>
    </recommendedName>
</protein>
<dbReference type="SMART" id="SM01383">
    <property type="entry name" value="Ribosomal_L2"/>
    <property type="match status" value="1"/>
</dbReference>
<keyword evidence="3" id="KW-0687">Ribonucleoprotein</keyword>
<dbReference type="SUPFAM" id="SSF50104">
    <property type="entry name" value="Translation proteins SH3-like domain"/>
    <property type="match status" value="1"/>
</dbReference>
<dbReference type="NCBIfam" id="TIGR01171">
    <property type="entry name" value="rplB_bact"/>
    <property type="match status" value="1"/>
</dbReference>